<dbReference type="Pfam" id="PF00881">
    <property type="entry name" value="Nitroreductase"/>
    <property type="match status" value="1"/>
</dbReference>
<reference evidence="7 8" key="1">
    <citation type="journal article" date="2017" name="Genome Announc.">
        <title>Complete Genome Sequences of Two Acetylene-Fermenting Pelobacter acetylenicus Strains.</title>
        <authorList>
            <person name="Sutton J.M."/>
            <person name="Baesman S.M."/>
            <person name="Fierst J.L."/>
            <person name="Poret-Peterson A.T."/>
            <person name="Oremland R.S."/>
            <person name="Dunlap D.S."/>
            <person name="Akob D.M."/>
        </authorList>
    </citation>
    <scope>NUCLEOTIDE SEQUENCE [LARGE SCALE GENOMIC DNA]</scope>
    <source>
        <strain evidence="7 8">DSM 3247</strain>
    </source>
</reference>
<dbReference type="CDD" id="cd02143">
    <property type="entry name" value="nitroreductase_FeS-like"/>
    <property type="match status" value="1"/>
</dbReference>
<dbReference type="InterPro" id="IPR029479">
    <property type="entry name" value="Nitroreductase"/>
</dbReference>
<feature type="domain" description="4Fe-4S ferredoxin-type" evidence="6">
    <location>
        <begin position="33"/>
        <end position="63"/>
    </location>
</feature>
<proteinExistence type="inferred from homology"/>
<evidence type="ECO:0000313" key="7">
    <source>
        <dbReference type="EMBL" id="APG26187.1"/>
    </source>
</evidence>
<dbReference type="PROSITE" id="PS51379">
    <property type="entry name" value="4FE4S_FER_2"/>
    <property type="match status" value="2"/>
</dbReference>
<accession>A0A1L3GJR5</accession>
<dbReference type="STRING" id="29542.A6070_13540"/>
<evidence type="ECO:0000256" key="4">
    <source>
        <dbReference type="ARBA" id="ARBA00023004"/>
    </source>
</evidence>
<feature type="domain" description="4Fe-4S ferredoxin-type" evidence="6">
    <location>
        <begin position="2"/>
        <end position="31"/>
    </location>
</feature>
<protein>
    <submittedName>
        <fullName evidence="7">Nitroreductase</fullName>
    </submittedName>
</protein>
<keyword evidence="3" id="KW-0560">Oxidoreductase</keyword>
<evidence type="ECO:0000256" key="2">
    <source>
        <dbReference type="ARBA" id="ARBA00022723"/>
    </source>
</evidence>
<dbReference type="KEGG" id="pace:A6070_13540"/>
<dbReference type="GO" id="GO:0016491">
    <property type="term" value="F:oxidoreductase activity"/>
    <property type="evidence" value="ECO:0007669"/>
    <property type="project" value="UniProtKB-KW"/>
</dbReference>
<comment type="similarity">
    <text evidence="1">Belongs to the nitroreductase family.</text>
</comment>
<dbReference type="PROSITE" id="PS00198">
    <property type="entry name" value="4FE4S_FER_1"/>
    <property type="match status" value="1"/>
</dbReference>
<dbReference type="InterPro" id="IPR017900">
    <property type="entry name" value="4Fe4S_Fe_S_CS"/>
</dbReference>
<gene>
    <name evidence="7" type="ORF">A7E75_04895</name>
</gene>
<evidence type="ECO:0000256" key="3">
    <source>
        <dbReference type="ARBA" id="ARBA00023002"/>
    </source>
</evidence>
<dbReference type="Proteomes" id="UP000182264">
    <property type="component" value="Chromosome"/>
</dbReference>
<evidence type="ECO:0000259" key="6">
    <source>
        <dbReference type="PROSITE" id="PS51379"/>
    </source>
</evidence>
<dbReference type="OrthoDB" id="368873at2"/>
<keyword evidence="5" id="KW-0411">Iron-sulfur</keyword>
<dbReference type="Gene3D" id="3.40.109.10">
    <property type="entry name" value="NADH Oxidase"/>
    <property type="match status" value="1"/>
</dbReference>
<dbReference type="SUPFAM" id="SSF54862">
    <property type="entry name" value="4Fe-4S ferredoxins"/>
    <property type="match status" value="1"/>
</dbReference>
<dbReference type="Gene3D" id="3.30.70.20">
    <property type="match status" value="1"/>
</dbReference>
<evidence type="ECO:0000313" key="8">
    <source>
        <dbReference type="Proteomes" id="UP000182264"/>
    </source>
</evidence>
<dbReference type="PANTHER" id="PTHR43673:SF10">
    <property type="entry name" value="NADH DEHYDROGENASE_NAD(P)H NITROREDUCTASE XCC3605-RELATED"/>
    <property type="match status" value="1"/>
</dbReference>
<dbReference type="RefSeq" id="WP_072288022.1">
    <property type="nucleotide sequence ID" value="NZ_CP015455.1"/>
</dbReference>
<name>A0A1L3GJR5_SYNAC</name>
<dbReference type="InterPro" id="IPR017896">
    <property type="entry name" value="4Fe4S_Fe-S-bd"/>
</dbReference>
<keyword evidence="4" id="KW-0408">Iron</keyword>
<dbReference type="GO" id="GO:0051536">
    <property type="term" value="F:iron-sulfur cluster binding"/>
    <property type="evidence" value="ECO:0007669"/>
    <property type="project" value="UniProtKB-KW"/>
</dbReference>
<sequence length="278" mass="30812">MLDLRIDSDKCTRCEQCVRDCPLNVLAMGEGVPCVGEDKEEKCIECQHCLAVCPTGALGILGLKPEASLPLAGNFPSAAQMETLIKGRRSIRRFKHEPVDAQTVDELLRIATHAPTGVNSRKVLFTVIEDQQTMEQVKHATMEGIRTLVAEERLPKGKEFYGGILRAWDKGADILFRKAPHLLIVSVDAKAPTPMADGFIAMTTFEMMAATMGLGTLWDGLAKWAMVDMLPDLGIRLGIPESHQIVYVMLFGKPAVTYHRTVQRDADLKVNRVIWDKQ</sequence>
<dbReference type="GO" id="GO:0046872">
    <property type="term" value="F:metal ion binding"/>
    <property type="evidence" value="ECO:0007669"/>
    <property type="project" value="UniProtKB-KW"/>
</dbReference>
<evidence type="ECO:0000256" key="1">
    <source>
        <dbReference type="ARBA" id="ARBA00007118"/>
    </source>
</evidence>
<keyword evidence="8" id="KW-1185">Reference proteome</keyword>
<dbReference type="EMBL" id="CP015518">
    <property type="protein sequence ID" value="APG26187.1"/>
    <property type="molecule type" value="Genomic_DNA"/>
</dbReference>
<dbReference type="SUPFAM" id="SSF55469">
    <property type="entry name" value="FMN-dependent nitroreductase-like"/>
    <property type="match status" value="1"/>
</dbReference>
<dbReference type="InterPro" id="IPR000415">
    <property type="entry name" value="Nitroreductase-like"/>
</dbReference>
<dbReference type="Pfam" id="PF13187">
    <property type="entry name" value="Fer4_9"/>
    <property type="match status" value="1"/>
</dbReference>
<dbReference type="PANTHER" id="PTHR43673">
    <property type="entry name" value="NAD(P)H NITROREDUCTASE YDGI-RELATED"/>
    <property type="match status" value="1"/>
</dbReference>
<keyword evidence="2" id="KW-0479">Metal-binding</keyword>
<evidence type="ECO:0000256" key="5">
    <source>
        <dbReference type="ARBA" id="ARBA00023014"/>
    </source>
</evidence>
<organism evidence="7 8">
    <name type="scientific">Syntrophotalea acetylenica</name>
    <name type="common">Pelobacter acetylenicus</name>
    <dbReference type="NCBI Taxonomy" id="29542"/>
    <lineage>
        <taxon>Bacteria</taxon>
        <taxon>Pseudomonadati</taxon>
        <taxon>Thermodesulfobacteriota</taxon>
        <taxon>Desulfuromonadia</taxon>
        <taxon>Desulfuromonadales</taxon>
        <taxon>Syntrophotaleaceae</taxon>
        <taxon>Syntrophotalea</taxon>
    </lineage>
</organism>
<dbReference type="AlphaFoldDB" id="A0A1L3GJR5"/>